<feature type="chain" id="PRO_5043676498" evidence="5">
    <location>
        <begin position="22"/>
        <end position="864"/>
    </location>
</feature>
<dbReference type="Proteomes" id="UP001460270">
    <property type="component" value="Unassembled WGS sequence"/>
</dbReference>
<comment type="caution">
    <text evidence="6">The sequence shown here is derived from an EMBL/GenBank/DDBJ whole genome shotgun (WGS) entry which is preliminary data.</text>
</comment>
<dbReference type="PANTHER" id="PTHR10271">
    <property type="entry name" value="INTERFERON-INDUCED PROTEIN WITH TETRATRICOPEPTIDE REPEATS"/>
    <property type="match status" value="1"/>
</dbReference>
<evidence type="ECO:0000313" key="6">
    <source>
        <dbReference type="EMBL" id="KAK7877181.1"/>
    </source>
</evidence>
<evidence type="ECO:0000313" key="7">
    <source>
        <dbReference type="Proteomes" id="UP001460270"/>
    </source>
</evidence>
<name>A0AAW0MK75_9GOBI</name>
<reference evidence="7" key="1">
    <citation type="submission" date="2024-04" db="EMBL/GenBank/DDBJ databases">
        <title>Salinicola lusitanus LLJ914,a marine bacterium isolated from the Okinawa Trough.</title>
        <authorList>
            <person name="Li J."/>
        </authorList>
    </citation>
    <scope>NUCLEOTIDE SEQUENCE [LARGE SCALE GENOMIC DNA]</scope>
</reference>
<keyword evidence="2" id="KW-0802">TPR repeat</keyword>
<evidence type="ECO:0000256" key="3">
    <source>
        <dbReference type="ARBA" id="ARBA00038336"/>
    </source>
</evidence>
<keyword evidence="7" id="KW-1185">Reference proteome</keyword>
<evidence type="ECO:0000256" key="5">
    <source>
        <dbReference type="SAM" id="SignalP"/>
    </source>
</evidence>
<proteinExistence type="inferred from homology"/>
<dbReference type="Gene3D" id="1.25.40.10">
    <property type="entry name" value="Tetratricopeptide repeat domain"/>
    <property type="match status" value="4"/>
</dbReference>
<evidence type="ECO:0000256" key="4">
    <source>
        <dbReference type="SAM" id="MobiDB-lite"/>
    </source>
</evidence>
<dbReference type="GO" id="GO:0051607">
    <property type="term" value="P:defense response to virus"/>
    <property type="evidence" value="ECO:0007669"/>
    <property type="project" value="TreeGrafter"/>
</dbReference>
<comment type="similarity">
    <text evidence="3">Belongs to the IFIT family.</text>
</comment>
<dbReference type="PANTHER" id="PTHR10271:SF14">
    <property type="entry name" value="INTERFERON-INDUCED PROTEIN WITH TETRATRICOPEPTIDE REPEATS-RELATED"/>
    <property type="match status" value="1"/>
</dbReference>
<keyword evidence="1" id="KW-0677">Repeat</keyword>
<dbReference type="GO" id="GO:0005829">
    <property type="term" value="C:cytosol"/>
    <property type="evidence" value="ECO:0007669"/>
    <property type="project" value="TreeGrafter"/>
</dbReference>
<protein>
    <submittedName>
        <fullName evidence="6">Uncharacterized protein</fullName>
    </submittedName>
</protein>
<dbReference type="AlphaFoldDB" id="A0AAW0MK75"/>
<evidence type="ECO:0000256" key="1">
    <source>
        <dbReference type="ARBA" id="ARBA00022737"/>
    </source>
</evidence>
<feature type="region of interest" description="Disordered" evidence="4">
    <location>
        <begin position="632"/>
        <end position="657"/>
    </location>
</feature>
<sequence length="864" mass="100528">MYFVCKALLTYLFSLFHSGSSSDSALSALQCHFTWDLSCSDQKLLRLRDKLIDICPSESTPWRGQIYNLQGFFQARLGRSSEALTLFCSASDVLTGPELLVNYKRRAEQSQEYLSRVEQLSREHPTEGDLPRPEVLAEKAWSLMKFSREQKLEAVELFEAALKQEPHRVEWRSSQVLAFANAHKHDRDGVDQEVLRKMQEAHENDPENLYLNAEYLIQRHRHGDLVKEEMNDLANRIIPTANSSYSGFKMVLRFYRQTKQEAIAIFWAEEALKLHPDSRFVIRCAALCYKWRVLFHKDGASQHHLLDKAVFLLKQVIQLYPDSALVKEMDLADLYSKSERSKAEEMYKSLLQKNMEPSDKQMLYNRYAKFLQYHLRNIPKCIEYHKKAISIDHDSFFRENSRKAIESFQKYGWTEAESSPLSARLEELQCHFTWELNRSKAVLFPVRDRLEDLLLDQSTSWRGQMYNLQGFIQARLGRSSEALELFCSASDVLTGPELLVNYSDLAWLHHQREEPEQSQKYLSRVEQLSREHPTEGDLPRPEVLAEKAWTAMEISYDHNLAVKLFQKAFESAERAEWRSCYALALMFAHYKRKNINRNTNLKLEDFLQEMNRAIDQDPENLRLRAEYLKQRQQREETPWRGGRGRGRRGEKSTSTAAHLKQEASAVAAQLLEKPVTLHRDIRSVLELQRSVVSVDAAVILAEKALQKFPDSRYLKFCLSMSLKWKVDHQRDRASQELIERTAHLLSEVISLYPDSCFKTEIDRANVLAKSNHSLSQADRIYQDLLLRDLEPPSRQLLFNSYAKFLNFDMGDPHTSTQYHLRAAQIPVKSVSRSNSIDVLLKVQSSCDDALRREVEQFLETVQEI</sequence>
<organism evidence="6 7">
    <name type="scientific">Mugilogobius chulae</name>
    <name type="common">yellowstripe goby</name>
    <dbReference type="NCBI Taxonomy" id="88201"/>
    <lineage>
        <taxon>Eukaryota</taxon>
        <taxon>Metazoa</taxon>
        <taxon>Chordata</taxon>
        <taxon>Craniata</taxon>
        <taxon>Vertebrata</taxon>
        <taxon>Euteleostomi</taxon>
        <taxon>Actinopterygii</taxon>
        <taxon>Neopterygii</taxon>
        <taxon>Teleostei</taxon>
        <taxon>Neoteleostei</taxon>
        <taxon>Acanthomorphata</taxon>
        <taxon>Gobiaria</taxon>
        <taxon>Gobiiformes</taxon>
        <taxon>Gobioidei</taxon>
        <taxon>Gobiidae</taxon>
        <taxon>Gobionellinae</taxon>
        <taxon>Mugilogobius</taxon>
    </lineage>
</organism>
<dbReference type="SUPFAM" id="SSF48452">
    <property type="entry name" value="TPR-like"/>
    <property type="match status" value="3"/>
</dbReference>
<gene>
    <name evidence="6" type="ORF">WMY93_032104</name>
</gene>
<accession>A0AAW0MK75</accession>
<feature type="signal peptide" evidence="5">
    <location>
        <begin position="1"/>
        <end position="21"/>
    </location>
</feature>
<evidence type="ECO:0000256" key="2">
    <source>
        <dbReference type="ARBA" id="ARBA00022803"/>
    </source>
</evidence>
<dbReference type="EMBL" id="JBBPFD010000715">
    <property type="protein sequence ID" value="KAK7877181.1"/>
    <property type="molecule type" value="Genomic_DNA"/>
</dbReference>
<keyword evidence="5" id="KW-0732">Signal</keyword>
<dbReference type="InterPro" id="IPR011990">
    <property type="entry name" value="TPR-like_helical_dom_sf"/>
</dbReference>